<dbReference type="Proteomes" id="UP000290759">
    <property type="component" value="Unassembled WGS sequence"/>
</dbReference>
<dbReference type="AlphaFoldDB" id="A0A4Q2TXB9"/>
<gene>
    <name evidence="2" type="ORF">D3273_27645</name>
</gene>
<reference evidence="2 3" key="1">
    <citation type="submission" date="2018-12" db="EMBL/GenBank/DDBJ databases">
        <authorList>
            <person name="Grouzdev D.S."/>
            <person name="Krutkina M.S."/>
        </authorList>
    </citation>
    <scope>NUCLEOTIDE SEQUENCE [LARGE SCALE GENOMIC DNA]</scope>
    <source>
        <strain evidence="2 3">RmlP026</strain>
    </source>
</reference>
<comment type="caution">
    <text evidence="2">The sequence shown here is derived from an EMBL/GenBank/DDBJ whole genome shotgun (WGS) entry which is preliminary data.</text>
</comment>
<dbReference type="RefSeq" id="WP_129230245.1">
    <property type="nucleotide sequence ID" value="NZ_QYBB01000134.1"/>
</dbReference>
<evidence type="ECO:0000313" key="3">
    <source>
        <dbReference type="Proteomes" id="UP000290759"/>
    </source>
</evidence>
<feature type="compositionally biased region" description="Pro residues" evidence="1">
    <location>
        <begin position="10"/>
        <end position="19"/>
    </location>
</feature>
<accession>A0A4Q2TXB9</accession>
<evidence type="ECO:0000256" key="1">
    <source>
        <dbReference type="SAM" id="MobiDB-lite"/>
    </source>
</evidence>
<sequence>MQKREGRSFAPPPSRPQQPEPGRTGRKRWMRPDVPRPVVPVRGLLPTLDTTLPEVDPPDPLTALDRLMLLPCEARQDIVRGAL</sequence>
<feature type="region of interest" description="Disordered" evidence="1">
    <location>
        <begin position="1"/>
        <end position="42"/>
    </location>
</feature>
<proteinExistence type="predicted"/>
<reference evidence="2 3" key="2">
    <citation type="submission" date="2019-02" db="EMBL/GenBank/DDBJ databases">
        <title>'Lichenibacterium ramalinii' gen. nov. sp. nov., 'Lichenibacterium minor' gen. nov. sp. nov.</title>
        <authorList>
            <person name="Pankratov T."/>
        </authorList>
    </citation>
    <scope>NUCLEOTIDE SEQUENCE [LARGE SCALE GENOMIC DNA]</scope>
    <source>
        <strain evidence="2 3">RmlP026</strain>
    </source>
</reference>
<evidence type="ECO:0000313" key="2">
    <source>
        <dbReference type="EMBL" id="RYC28752.1"/>
    </source>
</evidence>
<name>A0A4Q2TXB9_9HYPH</name>
<keyword evidence="3" id="KW-1185">Reference proteome</keyword>
<organism evidence="2 3">
    <name type="scientific">Lichenibacterium minor</name>
    <dbReference type="NCBI Taxonomy" id="2316528"/>
    <lineage>
        <taxon>Bacteria</taxon>
        <taxon>Pseudomonadati</taxon>
        <taxon>Pseudomonadota</taxon>
        <taxon>Alphaproteobacteria</taxon>
        <taxon>Hyphomicrobiales</taxon>
        <taxon>Lichenihabitantaceae</taxon>
        <taxon>Lichenibacterium</taxon>
    </lineage>
</organism>
<dbReference type="EMBL" id="QYBB01000134">
    <property type="protein sequence ID" value="RYC28752.1"/>
    <property type="molecule type" value="Genomic_DNA"/>
</dbReference>
<protein>
    <submittedName>
        <fullName evidence="2">Uncharacterized protein</fullName>
    </submittedName>
</protein>